<dbReference type="PROSITE" id="PS00126">
    <property type="entry name" value="PDEASE_I_1"/>
    <property type="match status" value="1"/>
</dbReference>
<dbReference type="PANTHER" id="PTHR11347">
    <property type="entry name" value="CYCLIC NUCLEOTIDE PHOSPHODIESTERASE"/>
    <property type="match status" value="1"/>
</dbReference>
<dbReference type="AlphaFoldDB" id="A0A8H7IK15"/>
<evidence type="ECO:0000256" key="3">
    <source>
        <dbReference type="RuleBase" id="RU363067"/>
    </source>
</evidence>
<feature type="domain" description="PDEase" evidence="5">
    <location>
        <begin position="474"/>
        <end position="886"/>
    </location>
</feature>
<sequence>MSQRVVEHAAETRARTFFTTRRYEWWWRERAVADCAVERVAAAFETIELVGEYDAVAVWGCGWDSGGTGGTPGGNRSRGSLPGARTRGGGLGGAEGLVVALSGMADKGGPVLDLSVRSVNMSLSTLPDRPPVLVLAPLEAHDTLFTPSAICFVPPMGSAWSAPDPKPAAPRRPRPVSSIELSGNASAAAVERVIAHVKRVVYELSGTGIPVVAYTPSTAELPPQIRNAVEALGCTEILKPPFTPDSVRHSLTKVRPWPNARSTQQPGLTKPSDSISPRMSLHSSKPSLSLASLPAASTSYQPPPESSISHMNSLPSLAPLVPPPPHLGARASYSCPHIYAPALPPCVRRRSVDVGGLALALSGVAGHGGGWGGWAGAEEELSLGVPSAKAKGKAKADSPTSKIPIQSDAMYAELLSQMYTQTGAAVEGATSDASPPHASPYPLGRPHSASDPHIPFAYSVDDPPQANGTPPTYTSPTPDPAHREYLISLLDRWEFEPHKLSDEDVLACAGLLFEAAFQIDGLQEDVGVCYDQIPPFLRAVRKIYRTQNQYHNFQHALDVFQAVYWFLCRAGVVPPVQILSKANKGASSSKFVNAGVGSGQMGASGKWRRAKTQGRIGILRNVDVFALLLAAVGHDVGHPGLSNAFMTNADTPLSRVFDHKSSLEQLHCALLLRLMHKYGMGHLLGTRPSLPTKTPSGGKAGLVSYASSPGLNATYQQQQKSSNESGLRQPHGFRWLLVQTVLATDMSVHFDWIKRFKEYASSDSTGGLRKVPEDEERLMICQALIKCGDISNPTRPHGVSEHWSRVLLEEWACQATFEQELDLPITVVNVDIANGAKQQAQGQVNFIDIFTQPLFDATADVIPQLSPIKEQCATNRKLWQARMDSLPQARVPPARARTPSSNEAHYRSIFPLTVPPMLSHHSHQQQHQPTRPSSSGSTSTGLFSPTGSTSSATTNTASASKEPSAVRAAYHASVRKKKSFHHVSWNAHSTNVPVPPCPHPAEGCKALYMCFLERERGGSSLTFDSVLVSRANK</sequence>
<dbReference type="InterPro" id="IPR036971">
    <property type="entry name" value="PDEase_catalytic_dom_sf"/>
</dbReference>
<evidence type="ECO:0000313" key="7">
    <source>
        <dbReference type="Proteomes" id="UP000614334"/>
    </source>
</evidence>
<evidence type="ECO:0000259" key="5">
    <source>
        <dbReference type="PROSITE" id="PS51845"/>
    </source>
</evidence>
<feature type="region of interest" description="Disordered" evidence="4">
    <location>
        <begin position="67"/>
        <end position="88"/>
    </location>
</feature>
<accession>A0A8H7IK15</accession>
<protein>
    <recommendedName>
        <fullName evidence="3">Phosphodiesterase</fullName>
        <ecNumber evidence="3">3.1.4.-</ecNumber>
    </recommendedName>
</protein>
<dbReference type="SUPFAM" id="SSF109604">
    <property type="entry name" value="HD-domain/PDEase-like"/>
    <property type="match status" value="1"/>
</dbReference>
<name>A0A8H7IK15_9AGAM</name>
<feature type="compositionally biased region" description="Low complexity" evidence="4">
    <location>
        <begin position="915"/>
        <end position="960"/>
    </location>
</feature>
<evidence type="ECO:0000256" key="4">
    <source>
        <dbReference type="SAM" id="MobiDB-lite"/>
    </source>
</evidence>
<keyword evidence="1 3" id="KW-0479">Metal-binding</keyword>
<evidence type="ECO:0000313" key="6">
    <source>
        <dbReference type="EMBL" id="KAF8760748.1"/>
    </source>
</evidence>
<dbReference type="Gene3D" id="1.10.1300.10">
    <property type="entry name" value="3'5'-cyclic nucleotide phosphodiesterase, catalytic domain"/>
    <property type="match status" value="1"/>
</dbReference>
<dbReference type="EC" id="3.1.4.-" evidence="3"/>
<evidence type="ECO:0000256" key="2">
    <source>
        <dbReference type="ARBA" id="ARBA00022801"/>
    </source>
</evidence>
<dbReference type="Pfam" id="PF00233">
    <property type="entry name" value="PDEase_I"/>
    <property type="match status" value="2"/>
</dbReference>
<dbReference type="InterPro" id="IPR002073">
    <property type="entry name" value="PDEase_catalytic_dom"/>
</dbReference>
<dbReference type="EMBL" id="JACYCF010000001">
    <property type="protein sequence ID" value="KAF8760748.1"/>
    <property type="molecule type" value="Genomic_DNA"/>
</dbReference>
<dbReference type="SMART" id="SM00471">
    <property type="entry name" value="HDc"/>
    <property type="match status" value="1"/>
</dbReference>
<dbReference type="PROSITE" id="PS51845">
    <property type="entry name" value="PDEASE_I_2"/>
    <property type="match status" value="1"/>
</dbReference>
<feature type="region of interest" description="Disordered" evidence="4">
    <location>
        <begin position="248"/>
        <end position="287"/>
    </location>
</feature>
<comment type="similarity">
    <text evidence="3">Belongs to the cyclic nucleotide phosphodiesterase family.</text>
</comment>
<feature type="region of interest" description="Disordered" evidence="4">
    <location>
        <begin position="425"/>
        <end position="479"/>
    </location>
</feature>
<dbReference type="Proteomes" id="UP000614334">
    <property type="component" value="Unassembled WGS sequence"/>
</dbReference>
<dbReference type="InterPro" id="IPR003607">
    <property type="entry name" value="HD/PDEase_dom"/>
</dbReference>
<feature type="region of interest" description="Disordered" evidence="4">
    <location>
        <begin position="885"/>
        <end position="964"/>
    </location>
</feature>
<evidence type="ECO:0000256" key="1">
    <source>
        <dbReference type="ARBA" id="ARBA00022723"/>
    </source>
</evidence>
<proteinExistence type="inferred from homology"/>
<feature type="compositionally biased region" description="Low complexity" evidence="4">
    <location>
        <begin position="74"/>
        <end position="85"/>
    </location>
</feature>
<dbReference type="GO" id="GO:0004114">
    <property type="term" value="F:3',5'-cyclic-nucleotide phosphodiesterase activity"/>
    <property type="evidence" value="ECO:0007669"/>
    <property type="project" value="InterPro"/>
</dbReference>
<dbReference type="InterPro" id="IPR023174">
    <property type="entry name" value="PDEase_CS"/>
</dbReference>
<gene>
    <name evidence="6" type="ORF">RHS01_01145</name>
</gene>
<dbReference type="GO" id="GO:0007165">
    <property type="term" value="P:signal transduction"/>
    <property type="evidence" value="ECO:0007669"/>
    <property type="project" value="InterPro"/>
</dbReference>
<reference evidence="6" key="1">
    <citation type="submission" date="2020-09" db="EMBL/GenBank/DDBJ databases">
        <title>Comparative genome analyses of four rice-infecting Rhizoctonia solani isolates reveal extensive enrichment of homogalacturonan modification genes.</title>
        <authorList>
            <person name="Lee D.-Y."/>
            <person name="Jeon J."/>
            <person name="Kim K.-T."/>
            <person name="Cheong K."/>
            <person name="Song H."/>
            <person name="Choi G."/>
            <person name="Ko J."/>
            <person name="Opiyo S.O."/>
            <person name="Zuo S."/>
            <person name="Madhav S."/>
            <person name="Lee Y.-H."/>
            <person name="Wang G.-L."/>
        </authorList>
    </citation>
    <scope>NUCLEOTIDE SEQUENCE</scope>
    <source>
        <strain evidence="6">AG1-IA B2</strain>
    </source>
</reference>
<organism evidence="6 7">
    <name type="scientific">Rhizoctonia solani</name>
    <dbReference type="NCBI Taxonomy" id="456999"/>
    <lineage>
        <taxon>Eukaryota</taxon>
        <taxon>Fungi</taxon>
        <taxon>Dikarya</taxon>
        <taxon>Basidiomycota</taxon>
        <taxon>Agaricomycotina</taxon>
        <taxon>Agaricomycetes</taxon>
        <taxon>Cantharellales</taxon>
        <taxon>Ceratobasidiaceae</taxon>
        <taxon>Rhizoctonia</taxon>
    </lineage>
</organism>
<feature type="compositionally biased region" description="Polar residues" evidence="4">
    <location>
        <begin position="260"/>
        <end position="277"/>
    </location>
</feature>
<comment type="caution">
    <text evidence="6">The sequence shown here is derived from an EMBL/GenBank/DDBJ whole genome shotgun (WGS) entry which is preliminary data.</text>
</comment>
<dbReference type="GO" id="GO:0046872">
    <property type="term" value="F:metal ion binding"/>
    <property type="evidence" value="ECO:0007669"/>
    <property type="project" value="UniProtKB-KW"/>
</dbReference>
<keyword evidence="2 3" id="KW-0378">Hydrolase</keyword>
<comment type="cofactor">
    <cofactor evidence="3">
        <name>a divalent metal cation</name>
        <dbReference type="ChEBI" id="CHEBI:60240"/>
    </cofactor>
    <text evidence="3">Binds 2 divalent metal cations per subunit. Site 1 may preferentially bind zinc ions, while site 2 has a preference for magnesium and/or manganese ions.</text>
</comment>